<reference evidence="1" key="1">
    <citation type="submission" date="2022-01" db="EMBL/GenBank/DDBJ databases">
        <authorList>
            <person name="King R."/>
        </authorList>
    </citation>
    <scope>NUCLEOTIDE SEQUENCE</scope>
</reference>
<dbReference type="EMBL" id="OV725082">
    <property type="protein sequence ID" value="CAH1405041.1"/>
    <property type="molecule type" value="Genomic_DNA"/>
</dbReference>
<dbReference type="Proteomes" id="UP001152798">
    <property type="component" value="Chromosome 6"/>
</dbReference>
<dbReference type="Pfam" id="PF12044">
    <property type="entry name" value="Metallopep"/>
    <property type="match status" value="1"/>
</dbReference>
<organism evidence="1 2">
    <name type="scientific">Nezara viridula</name>
    <name type="common">Southern green stink bug</name>
    <name type="synonym">Cimex viridulus</name>
    <dbReference type="NCBI Taxonomy" id="85310"/>
    <lineage>
        <taxon>Eukaryota</taxon>
        <taxon>Metazoa</taxon>
        <taxon>Ecdysozoa</taxon>
        <taxon>Arthropoda</taxon>
        <taxon>Hexapoda</taxon>
        <taxon>Insecta</taxon>
        <taxon>Pterygota</taxon>
        <taxon>Neoptera</taxon>
        <taxon>Paraneoptera</taxon>
        <taxon>Hemiptera</taxon>
        <taxon>Heteroptera</taxon>
        <taxon>Panheteroptera</taxon>
        <taxon>Pentatomomorpha</taxon>
        <taxon>Pentatomoidea</taxon>
        <taxon>Pentatomidae</taxon>
        <taxon>Pentatominae</taxon>
        <taxon>Nezara</taxon>
    </lineage>
</organism>
<accession>A0A9P0MVG7</accession>
<keyword evidence="2" id="KW-1185">Reference proteome</keyword>
<sequence>MVANNFEIQIKNFNDYDCVNYRLVLFQGTIRLNSSDCNEINGNVLCCSNGTIVKWPVSNGLFKCLAQLIPGLNEVKLTYEGVVKTLLVNFEVHETDQFVVPVYFIPKDHDGRFQSPQGVDNNEESAIARIGFGMLMIQSLFAEIIGERNFPRKSFQLEKDLFPKAPPCRLFKSSLSVDEVVKMSDEELWEEVGRELMLSNLGSEKKKFVCFISCTLWNGHTVLANPALGGGGLALLGSGSLHTWPTSLTETVSSLTNDKKLEPYLLDNSCFRGTYCGAFATSLGSTAHEMGHIFNLGHTRSGLMSRGFDNAHLLFIQASSGKDNGGDELVPCLIEGKQILKPTAIHQIRPQEAHLTFLESGCAGILAYHCWFNPTSQAFPIRYNKLRHIVESEGASLKVVQVRGEQGAVRRSWELRGSGKQLVVPSGHEGATLIAINSSGTILIEVL</sequence>
<name>A0A9P0MVG7_NEZVI</name>
<dbReference type="OrthoDB" id="74460at2759"/>
<dbReference type="InterPro" id="IPR021917">
    <property type="entry name" value="Unchr_Zn-peptidase-like"/>
</dbReference>
<evidence type="ECO:0000313" key="2">
    <source>
        <dbReference type="Proteomes" id="UP001152798"/>
    </source>
</evidence>
<protein>
    <recommendedName>
        <fullName evidence="3">Zinc metalloproteinase</fullName>
    </recommendedName>
</protein>
<dbReference type="InterPro" id="IPR053002">
    <property type="entry name" value="Metalloproteinase_M10B"/>
</dbReference>
<evidence type="ECO:0000313" key="1">
    <source>
        <dbReference type="EMBL" id="CAH1405041.1"/>
    </source>
</evidence>
<proteinExistence type="predicted"/>
<dbReference type="PANTHER" id="PTHR21054:SF2">
    <property type="entry name" value="MIP04191P"/>
    <property type="match status" value="1"/>
</dbReference>
<gene>
    <name evidence="1" type="ORF">NEZAVI_LOCUS13334</name>
</gene>
<dbReference type="AlphaFoldDB" id="A0A9P0MVG7"/>
<evidence type="ECO:0008006" key="3">
    <source>
        <dbReference type="Google" id="ProtNLM"/>
    </source>
</evidence>
<dbReference type="PANTHER" id="PTHR21054">
    <property type="entry name" value="ZINC METALLOPROTEINASE-RELATED"/>
    <property type="match status" value="1"/>
</dbReference>